<keyword evidence="5" id="KW-1185">Reference proteome</keyword>
<evidence type="ECO:0000256" key="1">
    <source>
        <dbReference type="ARBA" id="ARBA00023002"/>
    </source>
</evidence>
<dbReference type="GO" id="GO:0000166">
    <property type="term" value="F:nucleotide binding"/>
    <property type="evidence" value="ECO:0007669"/>
    <property type="project" value="InterPro"/>
</dbReference>
<dbReference type="InterPro" id="IPR050463">
    <property type="entry name" value="Gfo/Idh/MocA_oxidrdct_glycsds"/>
</dbReference>
<dbReference type="Pfam" id="PF01408">
    <property type="entry name" value="GFO_IDH_MocA"/>
    <property type="match status" value="1"/>
</dbReference>
<accession>A0A852TZJ5</accession>
<evidence type="ECO:0000259" key="3">
    <source>
        <dbReference type="Pfam" id="PF22725"/>
    </source>
</evidence>
<dbReference type="InterPro" id="IPR000683">
    <property type="entry name" value="Gfo/Idh/MocA-like_OxRdtase_N"/>
</dbReference>
<proteinExistence type="predicted"/>
<dbReference type="InterPro" id="IPR055170">
    <property type="entry name" value="GFO_IDH_MocA-like_dom"/>
</dbReference>
<dbReference type="SUPFAM" id="SSF55347">
    <property type="entry name" value="Glyceraldehyde-3-phosphate dehydrogenase-like, C-terminal domain"/>
    <property type="match status" value="1"/>
</dbReference>
<dbReference type="InterPro" id="IPR036291">
    <property type="entry name" value="NAD(P)-bd_dom_sf"/>
</dbReference>
<reference evidence="4 5" key="1">
    <citation type="submission" date="2020-07" db="EMBL/GenBank/DDBJ databases">
        <title>Sequencing the genomes of 1000 actinobacteria strains.</title>
        <authorList>
            <person name="Klenk H.-P."/>
        </authorList>
    </citation>
    <scope>NUCLEOTIDE SEQUENCE [LARGE SCALE GENOMIC DNA]</scope>
    <source>
        <strain evidence="4 5">CXB654</strain>
    </source>
</reference>
<evidence type="ECO:0000313" key="4">
    <source>
        <dbReference type="EMBL" id="NYE47200.1"/>
    </source>
</evidence>
<name>A0A852TZJ5_9ACTN</name>
<protein>
    <submittedName>
        <fullName evidence="4">Putative dehydrogenase</fullName>
    </submittedName>
</protein>
<dbReference type="PANTHER" id="PTHR43818:SF11">
    <property type="entry name" value="BCDNA.GH03377"/>
    <property type="match status" value="1"/>
</dbReference>
<dbReference type="AlphaFoldDB" id="A0A852TZJ5"/>
<sequence length="398" mass="41443">MTPGTATVREPAPVVLVGAHGHGRWHLANLRRLSALGTARLVGVCDRVPVAREDLTGLGDPAQCEDLAVLLDNTGAAAVILATPIHTHLPLARTALRHGAHVLLEKPPTATLAEYRSLCEAVAGSGLACQVGFQNLGSTAVDAARDLALSGAIGAVRGIGGAGAWVRTSAYYERAPWAGRRRMDGADVVDGALTNPFAHAVATALRLAGAGRGAAADGVELELFRAHAIESDDTSCLRLRAPDGTPVSVAVTLCATRRHEPHVSLHGESGRITVHYTRDEVTLERGGGAPETVAHPRIDLLENLLAHIGDGTPLLVPPEETAGFMTVLEAVRTAPDPLPIPEHAQQVFTAEDGLHRVVTGIDDLVERSARGTALFSELGAPWASPRRADAAGTAGATR</sequence>
<gene>
    <name evidence="4" type="ORF">HDA32_002320</name>
</gene>
<dbReference type="GO" id="GO:0016491">
    <property type="term" value="F:oxidoreductase activity"/>
    <property type="evidence" value="ECO:0007669"/>
    <property type="project" value="UniProtKB-KW"/>
</dbReference>
<keyword evidence="1" id="KW-0560">Oxidoreductase</keyword>
<dbReference type="SUPFAM" id="SSF51735">
    <property type="entry name" value="NAD(P)-binding Rossmann-fold domains"/>
    <property type="match status" value="1"/>
</dbReference>
<dbReference type="PANTHER" id="PTHR43818">
    <property type="entry name" value="BCDNA.GH03377"/>
    <property type="match status" value="1"/>
</dbReference>
<comment type="caution">
    <text evidence="4">The sequence shown here is derived from an EMBL/GenBank/DDBJ whole genome shotgun (WGS) entry which is preliminary data.</text>
</comment>
<dbReference type="Gene3D" id="3.30.360.10">
    <property type="entry name" value="Dihydrodipicolinate Reductase, domain 2"/>
    <property type="match status" value="1"/>
</dbReference>
<dbReference type="RefSeq" id="WP_179643193.1">
    <property type="nucleotide sequence ID" value="NZ_BAAAYY010000009.1"/>
</dbReference>
<feature type="domain" description="GFO/IDH/MocA-like oxidoreductase" evidence="3">
    <location>
        <begin position="143"/>
        <end position="272"/>
    </location>
</feature>
<evidence type="ECO:0000313" key="5">
    <source>
        <dbReference type="Proteomes" id="UP000589036"/>
    </source>
</evidence>
<evidence type="ECO:0000259" key="2">
    <source>
        <dbReference type="Pfam" id="PF01408"/>
    </source>
</evidence>
<dbReference type="EMBL" id="JACCCC010000001">
    <property type="protein sequence ID" value="NYE47200.1"/>
    <property type="molecule type" value="Genomic_DNA"/>
</dbReference>
<dbReference type="Pfam" id="PF22725">
    <property type="entry name" value="GFO_IDH_MocA_C3"/>
    <property type="match status" value="1"/>
</dbReference>
<dbReference type="Proteomes" id="UP000589036">
    <property type="component" value="Unassembled WGS sequence"/>
</dbReference>
<feature type="domain" description="Gfo/Idh/MocA-like oxidoreductase N-terminal" evidence="2">
    <location>
        <begin position="14"/>
        <end position="133"/>
    </location>
</feature>
<organism evidence="4 5">
    <name type="scientific">Spinactinospora alkalitolerans</name>
    <dbReference type="NCBI Taxonomy" id="687207"/>
    <lineage>
        <taxon>Bacteria</taxon>
        <taxon>Bacillati</taxon>
        <taxon>Actinomycetota</taxon>
        <taxon>Actinomycetes</taxon>
        <taxon>Streptosporangiales</taxon>
        <taxon>Nocardiopsidaceae</taxon>
        <taxon>Spinactinospora</taxon>
    </lineage>
</organism>
<dbReference type="Gene3D" id="3.40.50.720">
    <property type="entry name" value="NAD(P)-binding Rossmann-like Domain"/>
    <property type="match status" value="1"/>
</dbReference>